<evidence type="ECO:0000313" key="2">
    <source>
        <dbReference type="EMBL" id="KAL0912416.1"/>
    </source>
</evidence>
<dbReference type="EMBL" id="JANQDX010000014">
    <property type="protein sequence ID" value="KAL0912416.1"/>
    <property type="molecule type" value="Genomic_DNA"/>
</dbReference>
<name>A0ABD0UQ22_DENTH</name>
<feature type="compositionally biased region" description="Basic and acidic residues" evidence="1">
    <location>
        <begin position="155"/>
        <end position="187"/>
    </location>
</feature>
<feature type="compositionally biased region" description="Polar residues" evidence="1">
    <location>
        <begin position="1"/>
        <end position="18"/>
    </location>
</feature>
<sequence>MQSSKNIQASVEQETKGTGSDLVTVPPGGSNLLLFNLPACAKSVFSSILFLVIPVYKRMLRIEGVLEKEVIDMVEIVKKVADVTEKVSSDVAEALPADSNLKKIIIEVEGEAEVVCVDAEKTETVIHKVDDFKDKSEAWLDKIAEEWELIMPDEGSQKEKEKEKEKKKENNLKEDVSKPSKNQENKL</sequence>
<proteinExistence type="predicted"/>
<keyword evidence="3" id="KW-1185">Reference proteome</keyword>
<feature type="region of interest" description="Disordered" evidence="1">
    <location>
        <begin position="151"/>
        <end position="187"/>
    </location>
</feature>
<organism evidence="2 3">
    <name type="scientific">Dendrobium thyrsiflorum</name>
    <name type="common">Pinecone-like raceme dendrobium</name>
    <name type="synonym">Orchid</name>
    <dbReference type="NCBI Taxonomy" id="117978"/>
    <lineage>
        <taxon>Eukaryota</taxon>
        <taxon>Viridiplantae</taxon>
        <taxon>Streptophyta</taxon>
        <taxon>Embryophyta</taxon>
        <taxon>Tracheophyta</taxon>
        <taxon>Spermatophyta</taxon>
        <taxon>Magnoliopsida</taxon>
        <taxon>Liliopsida</taxon>
        <taxon>Asparagales</taxon>
        <taxon>Orchidaceae</taxon>
        <taxon>Epidendroideae</taxon>
        <taxon>Malaxideae</taxon>
        <taxon>Dendrobiinae</taxon>
        <taxon>Dendrobium</taxon>
    </lineage>
</organism>
<comment type="caution">
    <text evidence="2">The sequence shown here is derived from an EMBL/GenBank/DDBJ whole genome shotgun (WGS) entry which is preliminary data.</text>
</comment>
<dbReference type="Proteomes" id="UP001552299">
    <property type="component" value="Unassembled WGS sequence"/>
</dbReference>
<dbReference type="PANTHER" id="PTHR33735">
    <property type="entry name" value="EXPRESSED PROTEIN"/>
    <property type="match status" value="1"/>
</dbReference>
<protein>
    <submittedName>
        <fullName evidence="2">Uncharacterized protein</fullName>
    </submittedName>
</protein>
<reference evidence="2 3" key="1">
    <citation type="journal article" date="2024" name="Plant Biotechnol. J.">
        <title>Dendrobium thyrsiflorum genome and its molecular insights into genes involved in important horticultural traits.</title>
        <authorList>
            <person name="Chen B."/>
            <person name="Wang J.Y."/>
            <person name="Zheng P.J."/>
            <person name="Li K.L."/>
            <person name="Liang Y.M."/>
            <person name="Chen X.F."/>
            <person name="Zhang C."/>
            <person name="Zhao X."/>
            <person name="He X."/>
            <person name="Zhang G.Q."/>
            <person name="Liu Z.J."/>
            <person name="Xu Q."/>
        </authorList>
    </citation>
    <scope>NUCLEOTIDE SEQUENCE [LARGE SCALE GENOMIC DNA]</scope>
    <source>
        <strain evidence="2">GZMU011</strain>
    </source>
</reference>
<accession>A0ABD0UQ22</accession>
<dbReference type="PANTHER" id="PTHR33735:SF2">
    <property type="entry name" value="OS09G0468900 PROTEIN"/>
    <property type="match status" value="1"/>
</dbReference>
<feature type="region of interest" description="Disordered" evidence="1">
    <location>
        <begin position="1"/>
        <end position="23"/>
    </location>
</feature>
<gene>
    <name evidence="2" type="ORF">M5K25_018386</name>
</gene>
<dbReference type="AlphaFoldDB" id="A0ABD0UQ22"/>
<evidence type="ECO:0000256" key="1">
    <source>
        <dbReference type="SAM" id="MobiDB-lite"/>
    </source>
</evidence>
<evidence type="ECO:0000313" key="3">
    <source>
        <dbReference type="Proteomes" id="UP001552299"/>
    </source>
</evidence>